<dbReference type="CDD" id="cd01650">
    <property type="entry name" value="RT_nLTR_like"/>
    <property type="match status" value="1"/>
</dbReference>
<keyword evidence="2" id="KW-0812">Transmembrane</keyword>
<reference evidence="4" key="1">
    <citation type="journal article" date="2020" name="Nat. Genet.">
        <title>Genomic diversifications of five Gossypium allopolyploid species and their impact on cotton improvement.</title>
        <authorList>
            <person name="Chen Z.J."/>
            <person name="Sreedasyam A."/>
            <person name="Ando A."/>
            <person name="Song Q."/>
            <person name="De Santiago L.M."/>
            <person name="Hulse-Kemp A.M."/>
            <person name="Ding M."/>
            <person name="Ye W."/>
            <person name="Kirkbride R.C."/>
            <person name="Jenkins J."/>
            <person name="Plott C."/>
            <person name="Lovell J."/>
            <person name="Lin Y.M."/>
            <person name="Vaughn R."/>
            <person name="Liu B."/>
            <person name="Simpson S."/>
            <person name="Scheffler B.E."/>
            <person name="Wen L."/>
            <person name="Saski C.A."/>
            <person name="Grover C.E."/>
            <person name="Hu G."/>
            <person name="Conover J.L."/>
            <person name="Carlson J.W."/>
            <person name="Shu S."/>
            <person name="Boston L.B."/>
            <person name="Williams M."/>
            <person name="Peterson D.G."/>
            <person name="McGee K."/>
            <person name="Jones D.C."/>
            <person name="Wendel J.F."/>
            <person name="Stelly D.M."/>
            <person name="Grimwood J."/>
            <person name="Schmutz J."/>
        </authorList>
    </citation>
    <scope>NUCLEOTIDE SEQUENCE [LARGE SCALE GENOMIC DNA]</scope>
    <source>
        <strain evidence="4">cv. TM-1</strain>
    </source>
</reference>
<dbReference type="InterPro" id="IPR000477">
    <property type="entry name" value="RT_dom"/>
</dbReference>
<proteinExistence type="predicted"/>
<dbReference type="RefSeq" id="XP_040934429.1">
    <property type="nucleotide sequence ID" value="XM_041078495.1"/>
</dbReference>
<dbReference type="Gene3D" id="3.60.10.10">
    <property type="entry name" value="Endonuclease/exonuclease/phosphatase"/>
    <property type="match status" value="1"/>
</dbReference>
<evidence type="ECO:0000313" key="4">
    <source>
        <dbReference type="Proteomes" id="UP000818029"/>
    </source>
</evidence>
<dbReference type="GeneID" id="121207947"/>
<feature type="transmembrane region" description="Helical" evidence="2">
    <location>
        <begin position="407"/>
        <end position="426"/>
    </location>
</feature>
<keyword evidence="1" id="KW-0175">Coiled coil</keyword>
<dbReference type="PANTHER" id="PTHR46890:SF48">
    <property type="entry name" value="RNA-DIRECTED DNA POLYMERASE"/>
    <property type="match status" value="1"/>
</dbReference>
<keyword evidence="4" id="KW-1185">Reference proteome</keyword>
<evidence type="ECO:0000256" key="2">
    <source>
        <dbReference type="SAM" id="Phobius"/>
    </source>
</evidence>
<evidence type="ECO:0000256" key="1">
    <source>
        <dbReference type="SAM" id="Coils"/>
    </source>
</evidence>
<dbReference type="Pfam" id="PF00078">
    <property type="entry name" value="RVT_1"/>
    <property type="match status" value="1"/>
</dbReference>
<dbReference type="InterPro" id="IPR036691">
    <property type="entry name" value="Endo/exonu/phosph_ase_sf"/>
</dbReference>
<protein>
    <recommendedName>
        <fullName evidence="3">Reverse transcriptase domain-containing protein</fullName>
    </recommendedName>
</protein>
<dbReference type="Proteomes" id="UP000818029">
    <property type="component" value="Chromosome A10"/>
</dbReference>
<sequence length="434" mass="49933">MISWNVRGLGSPRAIRCLRFLLKQYNRQMVFLMETKVSATWMEKIRRCGYTNGFDVEADRSRGDHCPLLISLDLENKPVHRSSFRFETWWLLEDFFEKMILESWQNLTGLLTDKLEGLKVRILQWANQIKNARKGIKQRLNKQLERLLEEDRSAENLAKIIDTKFLSIYKLTKMKPIGSKMHVLIGRDGMAKIGKTYFHDLFASLGISNAERSLQGVQRCITEDMNAQLTTAHTAKEIWAALKAMGPTKALSANGLPALFFQKCWHIVGPEVTSFCLEILNQGKELESINGTNIVLIPKTSQPTDMKNFRPISLCNVLCEIIAKVVANRFQNVLEVCIDKAQSAFVPSRLITDNVLVAYEILHTLKNKRVRKTGHMTLKLNMSKAYNRVEWKFLRVMMERMGFAQSWVAFIMKCISTVSYLVLLMGKREKFSNQ</sequence>
<feature type="coiled-coil region" evidence="1">
    <location>
        <begin position="126"/>
        <end position="157"/>
    </location>
</feature>
<gene>
    <name evidence="5" type="primary">LOC121207947</name>
</gene>
<dbReference type="InterPro" id="IPR052343">
    <property type="entry name" value="Retrotransposon-Effector_Assoc"/>
</dbReference>
<feature type="domain" description="Reverse transcriptase" evidence="3">
    <location>
        <begin position="297"/>
        <end position="411"/>
    </location>
</feature>
<keyword evidence="2" id="KW-0472">Membrane</keyword>
<keyword evidence="2" id="KW-1133">Transmembrane helix</keyword>
<reference evidence="5" key="2">
    <citation type="submission" date="2025-08" db="UniProtKB">
        <authorList>
            <consortium name="RefSeq"/>
        </authorList>
    </citation>
    <scope>IDENTIFICATION</scope>
</reference>
<evidence type="ECO:0000313" key="5">
    <source>
        <dbReference type="RefSeq" id="XP_040934429.1"/>
    </source>
</evidence>
<name>A0ABM2YVA5_GOSHI</name>
<dbReference type="PANTHER" id="PTHR46890">
    <property type="entry name" value="NON-LTR RETROLELEMENT REVERSE TRANSCRIPTASE-LIKE PROTEIN-RELATED"/>
    <property type="match status" value="1"/>
</dbReference>
<evidence type="ECO:0000259" key="3">
    <source>
        <dbReference type="Pfam" id="PF00078"/>
    </source>
</evidence>
<accession>A0ABM2YVA5</accession>
<organism evidence="4 5">
    <name type="scientific">Gossypium hirsutum</name>
    <name type="common">Upland cotton</name>
    <name type="synonym">Gossypium mexicanum</name>
    <dbReference type="NCBI Taxonomy" id="3635"/>
    <lineage>
        <taxon>Eukaryota</taxon>
        <taxon>Viridiplantae</taxon>
        <taxon>Streptophyta</taxon>
        <taxon>Embryophyta</taxon>
        <taxon>Tracheophyta</taxon>
        <taxon>Spermatophyta</taxon>
        <taxon>Magnoliopsida</taxon>
        <taxon>eudicotyledons</taxon>
        <taxon>Gunneridae</taxon>
        <taxon>Pentapetalae</taxon>
        <taxon>rosids</taxon>
        <taxon>malvids</taxon>
        <taxon>Malvales</taxon>
        <taxon>Malvaceae</taxon>
        <taxon>Malvoideae</taxon>
        <taxon>Gossypium</taxon>
    </lineage>
</organism>